<organism evidence="1 2">
    <name type="scientific">Actinopolymorpha pittospori</name>
    <dbReference type="NCBI Taxonomy" id="648752"/>
    <lineage>
        <taxon>Bacteria</taxon>
        <taxon>Bacillati</taxon>
        <taxon>Actinomycetota</taxon>
        <taxon>Actinomycetes</taxon>
        <taxon>Propionibacteriales</taxon>
        <taxon>Actinopolymorphaceae</taxon>
        <taxon>Actinopolymorpha</taxon>
    </lineage>
</organism>
<evidence type="ECO:0000313" key="1">
    <source>
        <dbReference type="EMBL" id="MBE1606712.1"/>
    </source>
</evidence>
<name>A0A927MUT2_9ACTN</name>
<accession>A0A927MUT2</accession>
<sequence length="53" mass="5523">MRALCPMCAGSTQVAAEVCAISYSEERIGSGIAREDCRTCAGDGWLDGVLSLV</sequence>
<reference evidence="1" key="1">
    <citation type="submission" date="2020-10" db="EMBL/GenBank/DDBJ databases">
        <title>Sequencing the genomes of 1000 actinobacteria strains.</title>
        <authorList>
            <person name="Klenk H.-P."/>
        </authorList>
    </citation>
    <scope>NUCLEOTIDE SEQUENCE</scope>
    <source>
        <strain evidence="1">DSM 45354</strain>
    </source>
</reference>
<dbReference type="RefSeq" id="WP_192750793.1">
    <property type="nucleotide sequence ID" value="NZ_BAABJL010000109.1"/>
</dbReference>
<gene>
    <name evidence="1" type="ORF">HEB94_003560</name>
</gene>
<protein>
    <submittedName>
        <fullName evidence="1">Uncharacterized protein</fullName>
    </submittedName>
</protein>
<keyword evidence="2" id="KW-1185">Reference proteome</keyword>
<comment type="caution">
    <text evidence="1">The sequence shown here is derived from an EMBL/GenBank/DDBJ whole genome shotgun (WGS) entry which is preliminary data.</text>
</comment>
<dbReference type="AlphaFoldDB" id="A0A927MUT2"/>
<proteinExistence type="predicted"/>
<dbReference type="EMBL" id="JADBEM010000001">
    <property type="protein sequence ID" value="MBE1606712.1"/>
    <property type="molecule type" value="Genomic_DNA"/>
</dbReference>
<evidence type="ECO:0000313" key="2">
    <source>
        <dbReference type="Proteomes" id="UP000638648"/>
    </source>
</evidence>
<dbReference type="Proteomes" id="UP000638648">
    <property type="component" value="Unassembled WGS sequence"/>
</dbReference>